<sequence length="101" mass="10225">MIYKSTKCNDVLNSGYCPRGPFCAFAHSDAEMNIGHEFQHTLMASPPGSLVPTMASAVSPGSVNSSNGSLATNSSGLTSISAACTSSPPRSGCPSVGTVNN</sequence>
<dbReference type="SUPFAM" id="SSF90229">
    <property type="entry name" value="CCCH zinc finger"/>
    <property type="match status" value="1"/>
</dbReference>
<dbReference type="SMART" id="SM00356">
    <property type="entry name" value="ZnF_C3H1"/>
    <property type="match status" value="1"/>
</dbReference>
<feature type="region of interest" description="Disordered" evidence="5">
    <location>
        <begin position="81"/>
        <end position="101"/>
    </location>
</feature>
<dbReference type="InterPro" id="IPR000571">
    <property type="entry name" value="Znf_CCCH"/>
</dbReference>
<evidence type="ECO:0000259" key="6">
    <source>
        <dbReference type="PROSITE" id="PS50103"/>
    </source>
</evidence>
<accession>A0A448WSP4</accession>
<keyword evidence="2 4" id="KW-0863">Zinc-finger</keyword>
<organism evidence="7 8">
    <name type="scientific">Protopolystoma xenopodis</name>
    <dbReference type="NCBI Taxonomy" id="117903"/>
    <lineage>
        <taxon>Eukaryota</taxon>
        <taxon>Metazoa</taxon>
        <taxon>Spiralia</taxon>
        <taxon>Lophotrochozoa</taxon>
        <taxon>Platyhelminthes</taxon>
        <taxon>Monogenea</taxon>
        <taxon>Polyopisthocotylea</taxon>
        <taxon>Polystomatidea</taxon>
        <taxon>Polystomatidae</taxon>
        <taxon>Protopolystoma</taxon>
    </lineage>
</organism>
<dbReference type="Proteomes" id="UP000784294">
    <property type="component" value="Unassembled WGS sequence"/>
</dbReference>
<dbReference type="InterPro" id="IPR036855">
    <property type="entry name" value="Znf_CCCH_sf"/>
</dbReference>
<evidence type="ECO:0000256" key="1">
    <source>
        <dbReference type="ARBA" id="ARBA00022723"/>
    </source>
</evidence>
<dbReference type="PROSITE" id="PS50103">
    <property type="entry name" value="ZF_C3H1"/>
    <property type="match status" value="1"/>
</dbReference>
<feature type="zinc finger region" description="C3H1-type" evidence="4">
    <location>
        <begin position="2"/>
        <end position="30"/>
    </location>
</feature>
<name>A0A448WSP4_9PLAT</name>
<evidence type="ECO:0000313" key="8">
    <source>
        <dbReference type="Proteomes" id="UP000784294"/>
    </source>
</evidence>
<evidence type="ECO:0000256" key="2">
    <source>
        <dbReference type="ARBA" id="ARBA00022771"/>
    </source>
</evidence>
<gene>
    <name evidence="7" type="ORF">PXEA_LOCUS12664</name>
</gene>
<evidence type="ECO:0000256" key="3">
    <source>
        <dbReference type="ARBA" id="ARBA00022833"/>
    </source>
</evidence>
<proteinExistence type="predicted"/>
<comment type="caution">
    <text evidence="7">The sequence shown here is derived from an EMBL/GenBank/DDBJ whole genome shotgun (WGS) entry which is preliminary data.</text>
</comment>
<dbReference type="EMBL" id="CAAALY010040668">
    <property type="protein sequence ID" value="VEL19224.1"/>
    <property type="molecule type" value="Genomic_DNA"/>
</dbReference>
<feature type="non-terminal residue" evidence="7">
    <location>
        <position position="1"/>
    </location>
</feature>
<evidence type="ECO:0000313" key="7">
    <source>
        <dbReference type="EMBL" id="VEL19224.1"/>
    </source>
</evidence>
<evidence type="ECO:0000256" key="5">
    <source>
        <dbReference type="SAM" id="MobiDB-lite"/>
    </source>
</evidence>
<dbReference type="AlphaFoldDB" id="A0A448WSP4"/>
<keyword evidence="3 4" id="KW-0862">Zinc</keyword>
<dbReference type="GO" id="GO:0008270">
    <property type="term" value="F:zinc ion binding"/>
    <property type="evidence" value="ECO:0007669"/>
    <property type="project" value="UniProtKB-KW"/>
</dbReference>
<keyword evidence="8" id="KW-1185">Reference proteome</keyword>
<keyword evidence="1 4" id="KW-0479">Metal-binding</keyword>
<dbReference type="Gene3D" id="4.10.1000.10">
    <property type="entry name" value="Zinc finger, CCCH-type"/>
    <property type="match status" value="1"/>
</dbReference>
<protein>
    <recommendedName>
        <fullName evidence="6">C3H1-type domain-containing protein</fullName>
    </recommendedName>
</protein>
<reference evidence="7" key="1">
    <citation type="submission" date="2018-11" db="EMBL/GenBank/DDBJ databases">
        <authorList>
            <consortium name="Pathogen Informatics"/>
        </authorList>
    </citation>
    <scope>NUCLEOTIDE SEQUENCE</scope>
</reference>
<evidence type="ECO:0000256" key="4">
    <source>
        <dbReference type="PROSITE-ProRule" id="PRU00723"/>
    </source>
</evidence>
<feature type="domain" description="C3H1-type" evidence="6">
    <location>
        <begin position="2"/>
        <end position="30"/>
    </location>
</feature>
<dbReference type="OrthoDB" id="20534at2759"/>
<dbReference type="Pfam" id="PF00642">
    <property type="entry name" value="zf-CCCH"/>
    <property type="match status" value="1"/>
</dbReference>